<keyword evidence="2" id="KW-1185">Reference proteome</keyword>
<dbReference type="EMBL" id="VZDO01000004">
    <property type="protein sequence ID" value="KAB0680758.1"/>
    <property type="molecule type" value="Genomic_DNA"/>
</dbReference>
<gene>
    <name evidence="1" type="ORF">F6X38_07100</name>
</gene>
<dbReference type="AlphaFoldDB" id="A0A7V7TXG4"/>
<dbReference type="RefSeq" id="WP_150968910.1">
    <property type="nucleotide sequence ID" value="NZ_VZDO01000004.1"/>
</dbReference>
<dbReference type="Pfam" id="PF11154">
    <property type="entry name" value="DUF2934"/>
    <property type="match status" value="1"/>
</dbReference>
<evidence type="ECO:0000313" key="1">
    <source>
        <dbReference type="EMBL" id="KAB0680758.1"/>
    </source>
</evidence>
<organism evidence="1 2">
    <name type="scientific">Plantimonas leprariae</name>
    <dbReference type="NCBI Taxonomy" id="2615207"/>
    <lineage>
        <taxon>Bacteria</taxon>
        <taxon>Pseudomonadati</taxon>
        <taxon>Pseudomonadota</taxon>
        <taxon>Alphaproteobacteria</taxon>
        <taxon>Hyphomicrobiales</taxon>
        <taxon>Aurantimonadaceae</taxon>
        <taxon>Plantimonas</taxon>
    </lineage>
</organism>
<dbReference type="Proteomes" id="UP000432089">
    <property type="component" value="Unassembled WGS sequence"/>
</dbReference>
<comment type="caution">
    <text evidence="1">The sequence shown here is derived from an EMBL/GenBank/DDBJ whole genome shotgun (WGS) entry which is preliminary data.</text>
</comment>
<evidence type="ECO:0000313" key="2">
    <source>
        <dbReference type="Proteomes" id="UP000432089"/>
    </source>
</evidence>
<sequence>MPVIDNDEAIRDRAYALWEKAGRPTGQEHVHWAEAKQQIEDELGVDSAPIVVLEPVEEPVPGQPAEIVQLRSALYAPEPFSFELFGGECPKIDLAILVRAA</sequence>
<proteinExistence type="predicted"/>
<accession>A0A7V7TXG4</accession>
<protein>
    <submittedName>
        <fullName evidence="1">DUF2934 domain-containing protein</fullName>
    </submittedName>
</protein>
<reference evidence="1 2" key="1">
    <citation type="submission" date="2019-09" db="EMBL/GenBank/DDBJ databases">
        <title>YIM 132180 draft genome.</title>
        <authorList>
            <person name="Zhang K."/>
        </authorList>
    </citation>
    <scope>NUCLEOTIDE SEQUENCE [LARGE SCALE GENOMIC DNA]</scope>
    <source>
        <strain evidence="1 2">YIM 132180</strain>
    </source>
</reference>
<name>A0A7V7TXG4_9HYPH</name>
<dbReference type="InterPro" id="IPR021327">
    <property type="entry name" value="DUF2934"/>
</dbReference>